<dbReference type="OrthoDB" id="5763339at2"/>
<evidence type="ECO:0000256" key="2">
    <source>
        <dbReference type="SAM" id="MobiDB-lite"/>
    </source>
</evidence>
<dbReference type="Pfam" id="PF01464">
    <property type="entry name" value="SLT"/>
    <property type="match status" value="1"/>
</dbReference>
<dbReference type="AlphaFoldDB" id="A0A1H7Z5A1"/>
<dbReference type="STRING" id="245187.SAMN04488003_101423"/>
<evidence type="ECO:0000259" key="3">
    <source>
        <dbReference type="Pfam" id="PF01464"/>
    </source>
</evidence>
<dbReference type="SUPFAM" id="SSF53955">
    <property type="entry name" value="Lysozyme-like"/>
    <property type="match status" value="1"/>
</dbReference>
<protein>
    <submittedName>
        <fullName evidence="4">Transglycosylase SLT domain-containing protein</fullName>
    </submittedName>
</protein>
<reference evidence="4 5" key="1">
    <citation type="submission" date="2016-10" db="EMBL/GenBank/DDBJ databases">
        <authorList>
            <person name="de Groot N.N."/>
        </authorList>
    </citation>
    <scope>NUCLEOTIDE SEQUENCE [LARGE SCALE GENOMIC DNA]</scope>
    <source>
        <strain evidence="4 5">DSM 16213</strain>
    </source>
</reference>
<organism evidence="4 5">
    <name type="scientific">Loktanella fryxellensis</name>
    <dbReference type="NCBI Taxonomy" id="245187"/>
    <lineage>
        <taxon>Bacteria</taxon>
        <taxon>Pseudomonadati</taxon>
        <taxon>Pseudomonadota</taxon>
        <taxon>Alphaproteobacteria</taxon>
        <taxon>Rhodobacterales</taxon>
        <taxon>Roseobacteraceae</taxon>
        <taxon>Loktanella</taxon>
    </lineage>
</organism>
<feature type="domain" description="Transglycosylase SLT" evidence="3">
    <location>
        <begin position="133"/>
        <end position="208"/>
    </location>
</feature>
<name>A0A1H7Z5A1_9RHOB</name>
<evidence type="ECO:0000313" key="5">
    <source>
        <dbReference type="Proteomes" id="UP000199585"/>
    </source>
</evidence>
<dbReference type="Proteomes" id="UP000199585">
    <property type="component" value="Unassembled WGS sequence"/>
</dbReference>
<dbReference type="InterPro" id="IPR023346">
    <property type="entry name" value="Lysozyme-like_dom_sf"/>
</dbReference>
<comment type="similarity">
    <text evidence="1">Belongs to the virb1 family.</text>
</comment>
<evidence type="ECO:0000256" key="1">
    <source>
        <dbReference type="ARBA" id="ARBA00009387"/>
    </source>
</evidence>
<feature type="region of interest" description="Disordered" evidence="2">
    <location>
        <begin position="27"/>
        <end position="50"/>
    </location>
</feature>
<dbReference type="InterPro" id="IPR008258">
    <property type="entry name" value="Transglycosylase_SLT_dom_1"/>
</dbReference>
<dbReference type="EMBL" id="FOCI01000001">
    <property type="protein sequence ID" value="SEM52647.1"/>
    <property type="molecule type" value="Genomic_DNA"/>
</dbReference>
<gene>
    <name evidence="4" type="ORF">SAMN04488003_101423</name>
</gene>
<sequence>MLLRIIILGGVIAAFGATLVAAQTPVDRDSGPASLTPASATVPPLAPAPPPTYRPVARPVHIIRYPVHVIAGAPSVRPRIRPDYVPATRWGDGAAARTWTRATMAAVAERGLDSVVPADIGTWCPAYADNGPAQRQAFWVGMMSALSQHESGQNPAAVGGGGSWYGLLQIMPATAAGHGCDATTGDALKDPVANLSCAARIMASTVKRDGVVAAGGGVAADWGPMSRADKAAAMAAWTSEQAYCTAPVKRPGVTRVTLRPTARPALRPGAAAPDLRMVAGAGIAGHARAVGRPAALAVASSD</sequence>
<proteinExistence type="inferred from homology"/>
<accession>A0A1H7Z5A1</accession>
<evidence type="ECO:0000313" key="4">
    <source>
        <dbReference type="EMBL" id="SEM52647.1"/>
    </source>
</evidence>
<keyword evidence="5" id="KW-1185">Reference proteome</keyword>
<dbReference type="Gene3D" id="1.10.530.10">
    <property type="match status" value="1"/>
</dbReference>